<dbReference type="AlphaFoldDB" id="A0A133V4E6"/>
<protein>
    <submittedName>
        <fullName evidence="1">Uncharacterized protein</fullName>
    </submittedName>
</protein>
<reference evidence="1 2" key="1">
    <citation type="journal article" date="2016" name="Sci. Rep.">
        <title>Metabolic traits of an uncultured archaeal lineage -MSBL1- from brine pools of the Red Sea.</title>
        <authorList>
            <person name="Mwirichia R."/>
            <person name="Alam I."/>
            <person name="Rashid M."/>
            <person name="Vinu M."/>
            <person name="Ba-Alawi W."/>
            <person name="Anthony Kamau A."/>
            <person name="Kamanda Ngugi D."/>
            <person name="Goker M."/>
            <person name="Klenk H.P."/>
            <person name="Bajic V."/>
            <person name="Stingl U."/>
        </authorList>
    </citation>
    <scope>NUCLEOTIDE SEQUENCE [LARGE SCALE GENOMIC DNA]</scope>
    <source>
        <strain evidence="1">SCGC-AAA259O05</strain>
    </source>
</reference>
<organism evidence="1 2">
    <name type="scientific">candidate division MSBL1 archaeon SCGC-AAA259O05</name>
    <dbReference type="NCBI Taxonomy" id="1698271"/>
    <lineage>
        <taxon>Archaea</taxon>
        <taxon>Methanobacteriati</taxon>
        <taxon>Methanobacteriota</taxon>
        <taxon>candidate division MSBL1</taxon>
    </lineage>
</organism>
<keyword evidence="2" id="KW-1185">Reference proteome</keyword>
<gene>
    <name evidence="1" type="ORF">AKJ41_02080</name>
</gene>
<proteinExistence type="predicted"/>
<evidence type="ECO:0000313" key="1">
    <source>
        <dbReference type="EMBL" id="KXB01319.1"/>
    </source>
</evidence>
<accession>A0A133V4E6</accession>
<sequence length="74" mass="8044">MARQSVYNALIHTFLLENAFLVLRSSATADLEVSAGMMGIECFMIFFIGVSSSVKPISLLRTIPANLFSSLMGI</sequence>
<evidence type="ECO:0000313" key="2">
    <source>
        <dbReference type="Proteomes" id="UP000070344"/>
    </source>
</evidence>
<name>A0A133V4E6_9EURY</name>
<comment type="caution">
    <text evidence="1">The sequence shown here is derived from an EMBL/GenBank/DDBJ whole genome shotgun (WGS) entry which is preliminary data.</text>
</comment>
<dbReference type="EMBL" id="LHXV01000017">
    <property type="protein sequence ID" value="KXB01319.1"/>
    <property type="molecule type" value="Genomic_DNA"/>
</dbReference>
<dbReference type="Proteomes" id="UP000070344">
    <property type="component" value="Unassembled WGS sequence"/>
</dbReference>